<gene>
    <name evidence="1" type="ORF">HX871_04105</name>
</gene>
<keyword evidence="2" id="KW-1185">Reference proteome</keyword>
<evidence type="ECO:0000313" key="2">
    <source>
        <dbReference type="Proteomes" id="UP000572863"/>
    </source>
</evidence>
<name>A0ABX2QTE0_9PSED</name>
<comment type="caution">
    <text evidence="1">The sequence shown here is derived from an EMBL/GenBank/DDBJ whole genome shotgun (WGS) entry which is preliminary data.</text>
</comment>
<dbReference type="RefSeq" id="WP_177002307.1">
    <property type="nucleotide sequence ID" value="NZ_JACAPG010000006.1"/>
</dbReference>
<dbReference type="Proteomes" id="UP000572863">
    <property type="component" value="Unassembled WGS sequence"/>
</dbReference>
<proteinExistence type="predicted"/>
<evidence type="ECO:0008006" key="3">
    <source>
        <dbReference type="Google" id="ProtNLM"/>
    </source>
</evidence>
<sequence length="71" mass="8126">MDFFNGLSGQLLRNSDAAHKRYQQHSAEVAENGSDAEFFELAMSKATTQMAYLEHNRVNHMLLKSVFESFQ</sequence>
<organism evidence="1 2">
    <name type="scientific">Pseudomonas reactans</name>
    <dbReference type="NCBI Taxonomy" id="117680"/>
    <lineage>
        <taxon>Bacteria</taxon>
        <taxon>Pseudomonadati</taxon>
        <taxon>Pseudomonadota</taxon>
        <taxon>Gammaproteobacteria</taxon>
        <taxon>Pseudomonadales</taxon>
        <taxon>Pseudomonadaceae</taxon>
        <taxon>Pseudomonas</taxon>
    </lineage>
</organism>
<dbReference type="EMBL" id="JACARY010000005">
    <property type="protein sequence ID" value="NWD93586.1"/>
    <property type="molecule type" value="Genomic_DNA"/>
</dbReference>
<reference evidence="1 2" key="1">
    <citation type="submission" date="2020-04" db="EMBL/GenBank/DDBJ databases">
        <title>Molecular characterization of pseudomonads from Agaricus bisporus reveal novel blotch 2 pathogens in Western Europe.</title>
        <authorList>
            <person name="Taparia T."/>
            <person name="Krijger M."/>
            <person name="Haynes E."/>
            <person name="Elpinstone J.G."/>
            <person name="Noble R."/>
            <person name="Van Der Wolf J."/>
        </authorList>
    </citation>
    <scope>NUCLEOTIDE SEQUENCE [LARGE SCALE GENOMIC DNA]</scope>
    <source>
        <strain evidence="1 2">P7774</strain>
    </source>
</reference>
<accession>A0ABX2QTE0</accession>
<evidence type="ECO:0000313" key="1">
    <source>
        <dbReference type="EMBL" id="NWD93586.1"/>
    </source>
</evidence>
<protein>
    <recommendedName>
        <fullName evidence="3">Type III secretion protein</fullName>
    </recommendedName>
</protein>